<dbReference type="Proteomes" id="UP001160148">
    <property type="component" value="Unassembled WGS sequence"/>
</dbReference>
<dbReference type="EMBL" id="CARXXK010000001">
    <property type="protein sequence ID" value="CAI6345492.1"/>
    <property type="molecule type" value="Genomic_DNA"/>
</dbReference>
<sequence length="224" mass="25858">MSASEMLCLVRYFGLIIGDLVPRKNKVWHLYNVFYKIVDVCCSRCLQPECHVQLNKLVSEHNELYLSISKCTLKLKYHFLLHYGHLLLKNGPLILTSSIRFEAKHKTIKAIANAIPCRINLGHTLSHKIQLQMINRFLSHTGLQPVLKFSSSSFNEDHSNYLFDLPPEFECNSFSPTWLEYKGIEYKNGMLLVLEVISGECLFGEIHKMLVNSTRIPYFVVKPL</sequence>
<proteinExistence type="predicted"/>
<protein>
    <submittedName>
        <fullName evidence="1">Uncharacterized protein</fullName>
    </submittedName>
</protein>
<comment type="caution">
    <text evidence="1">The sequence shown here is derived from an EMBL/GenBank/DDBJ whole genome shotgun (WGS) entry which is preliminary data.</text>
</comment>
<dbReference type="AlphaFoldDB" id="A0AAV0VME2"/>
<name>A0AAV0VME2_9HEMI</name>
<evidence type="ECO:0000313" key="2">
    <source>
        <dbReference type="Proteomes" id="UP001160148"/>
    </source>
</evidence>
<organism evidence="1 2">
    <name type="scientific">Macrosiphum euphorbiae</name>
    <name type="common">potato aphid</name>
    <dbReference type="NCBI Taxonomy" id="13131"/>
    <lineage>
        <taxon>Eukaryota</taxon>
        <taxon>Metazoa</taxon>
        <taxon>Ecdysozoa</taxon>
        <taxon>Arthropoda</taxon>
        <taxon>Hexapoda</taxon>
        <taxon>Insecta</taxon>
        <taxon>Pterygota</taxon>
        <taxon>Neoptera</taxon>
        <taxon>Paraneoptera</taxon>
        <taxon>Hemiptera</taxon>
        <taxon>Sternorrhyncha</taxon>
        <taxon>Aphidomorpha</taxon>
        <taxon>Aphidoidea</taxon>
        <taxon>Aphididae</taxon>
        <taxon>Macrosiphini</taxon>
        <taxon>Macrosiphum</taxon>
    </lineage>
</organism>
<gene>
    <name evidence="1" type="ORF">MEUPH1_LOCUS2498</name>
</gene>
<reference evidence="1 2" key="1">
    <citation type="submission" date="2023-01" db="EMBL/GenBank/DDBJ databases">
        <authorList>
            <person name="Whitehead M."/>
        </authorList>
    </citation>
    <scope>NUCLEOTIDE SEQUENCE [LARGE SCALE GENOMIC DNA]</scope>
</reference>
<keyword evidence="2" id="KW-1185">Reference proteome</keyword>
<accession>A0AAV0VME2</accession>
<evidence type="ECO:0000313" key="1">
    <source>
        <dbReference type="EMBL" id="CAI6345492.1"/>
    </source>
</evidence>